<accession>A0A8S1R5B3</accession>
<keyword evidence="1" id="KW-0732">Signal</keyword>
<proteinExistence type="predicted"/>
<gene>
    <name evidence="2" type="ORF">PSON_ATCC_30995.1.T1380128</name>
</gene>
<feature type="chain" id="PRO_5035899013" evidence="1">
    <location>
        <begin position="16"/>
        <end position="258"/>
    </location>
</feature>
<feature type="signal peptide" evidence="1">
    <location>
        <begin position="1"/>
        <end position="15"/>
    </location>
</feature>
<comment type="caution">
    <text evidence="2">The sequence shown here is derived from an EMBL/GenBank/DDBJ whole genome shotgun (WGS) entry which is preliminary data.</text>
</comment>
<evidence type="ECO:0000313" key="3">
    <source>
        <dbReference type="Proteomes" id="UP000692954"/>
    </source>
</evidence>
<dbReference type="AlphaFoldDB" id="A0A8S1R5B3"/>
<protein>
    <submittedName>
        <fullName evidence="2">Uncharacterized protein</fullName>
    </submittedName>
</protein>
<reference evidence="2" key="1">
    <citation type="submission" date="2021-01" db="EMBL/GenBank/DDBJ databases">
        <authorList>
            <consortium name="Genoscope - CEA"/>
            <person name="William W."/>
        </authorList>
    </citation>
    <scope>NUCLEOTIDE SEQUENCE</scope>
</reference>
<name>A0A8S1R5B3_9CILI</name>
<evidence type="ECO:0000256" key="1">
    <source>
        <dbReference type="SAM" id="SignalP"/>
    </source>
</evidence>
<dbReference type="OrthoDB" id="285875at2759"/>
<keyword evidence="3" id="KW-1185">Reference proteome</keyword>
<dbReference type="EMBL" id="CAJJDN010000138">
    <property type="protein sequence ID" value="CAD8122454.1"/>
    <property type="molecule type" value="Genomic_DNA"/>
</dbReference>
<organism evidence="2 3">
    <name type="scientific">Paramecium sonneborni</name>
    <dbReference type="NCBI Taxonomy" id="65129"/>
    <lineage>
        <taxon>Eukaryota</taxon>
        <taxon>Sar</taxon>
        <taxon>Alveolata</taxon>
        <taxon>Ciliophora</taxon>
        <taxon>Intramacronucleata</taxon>
        <taxon>Oligohymenophorea</taxon>
        <taxon>Peniculida</taxon>
        <taxon>Parameciidae</taxon>
        <taxon>Paramecium</taxon>
    </lineage>
</organism>
<evidence type="ECO:0000313" key="2">
    <source>
        <dbReference type="EMBL" id="CAD8122454.1"/>
    </source>
</evidence>
<sequence>MKFYLFLAILYSIDAKINYPTACDCNEHVNQESCEAHLCFWNQNECRIPECNERTLENCIKGSQFLSSHPKYCYIKNGNCVELNNCEQLQIINNPKLAREQCQLFQCAYDLVSGYCFKAEKCNQIYDKDTCNSYIIAQNNPLTLETFCYWDGQCKERNSFIQNCESIKDQDVCEQAGCSFDNKVCQEIECNNLKINDCNWELVNNEGKTFVCQIIEQKCEKVEVQNLKKAICNKLIGHTFVNNECRRCNSYAQNSKLR</sequence>
<dbReference type="Proteomes" id="UP000692954">
    <property type="component" value="Unassembled WGS sequence"/>
</dbReference>